<sequence length="41" mass="4410">MSNASLLDEGTTVAEAMAIVTNPEGEKEDLHHCQQPPPPNH</sequence>
<protein>
    <submittedName>
        <fullName evidence="2">Uncharacterized protein</fullName>
    </submittedName>
</protein>
<evidence type="ECO:0000313" key="3">
    <source>
        <dbReference type="Proteomes" id="UP001187192"/>
    </source>
</evidence>
<proteinExistence type="predicted"/>
<feature type="region of interest" description="Disordered" evidence="1">
    <location>
        <begin position="1"/>
        <end position="41"/>
    </location>
</feature>
<dbReference type="Proteomes" id="UP001187192">
    <property type="component" value="Unassembled WGS sequence"/>
</dbReference>
<organism evidence="2 3">
    <name type="scientific">Ficus carica</name>
    <name type="common">Common fig</name>
    <dbReference type="NCBI Taxonomy" id="3494"/>
    <lineage>
        <taxon>Eukaryota</taxon>
        <taxon>Viridiplantae</taxon>
        <taxon>Streptophyta</taxon>
        <taxon>Embryophyta</taxon>
        <taxon>Tracheophyta</taxon>
        <taxon>Spermatophyta</taxon>
        <taxon>Magnoliopsida</taxon>
        <taxon>eudicotyledons</taxon>
        <taxon>Gunneridae</taxon>
        <taxon>Pentapetalae</taxon>
        <taxon>rosids</taxon>
        <taxon>fabids</taxon>
        <taxon>Rosales</taxon>
        <taxon>Moraceae</taxon>
        <taxon>Ficeae</taxon>
        <taxon>Ficus</taxon>
    </lineage>
</organism>
<reference evidence="2" key="1">
    <citation type="submission" date="2023-07" db="EMBL/GenBank/DDBJ databases">
        <title>draft genome sequence of fig (Ficus carica).</title>
        <authorList>
            <person name="Takahashi T."/>
            <person name="Nishimura K."/>
        </authorList>
    </citation>
    <scope>NUCLEOTIDE SEQUENCE</scope>
</reference>
<dbReference type="AlphaFoldDB" id="A0AA88AB47"/>
<accession>A0AA88AB47</accession>
<keyword evidence="3" id="KW-1185">Reference proteome</keyword>
<comment type="caution">
    <text evidence="2">The sequence shown here is derived from an EMBL/GenBank/DDBJ whole genome shotgun (WGS) entry which is preliminary data.</text>
</comment>
<dbReference type="EMBL" id="BTGU01000037">
    <property type="protein sequence ID" value="GMN51483.1"/>
    <property type="molecule type" value="Genomic_DNA"/>
</dbReference>
<evidence type="ECO:0000313" key="2">
    <source>
        <dbReference type="EMBL" id="GMN51483.1"/>
    </source>
</evidence>
<name>A0AA88AB47_FICCA</name>
<gene>
    <name evidence="2" type="ORF">TIFTF001_020636</name>
</gene>
<evidence type="ECO:0000256" key="1">
    <source>
        <dbReference type="SAM" id="MobiDB-lite"/>
    </source>
</evidence>